<name>A0ABS6BNI8_9CLOT</name>
<dbReference type="Pfam" id="PF00072">
    <property type="entry name" value="Response_reg"/>
    <property type="match status" value="1"/>
</dbReference>
<dbReference type="InterPro" id="IPR039420">
    <property type="entry name" value="WalR-like"/>
</dbReference>
<feature type="modified residue" description="4-aspartylphosphate" evidence="6">
    <location>
        <position position="54"/>
    </location>
</feature>
<dbReference type="PANTHER" id="PTHR48111">
    <property type="entry name" value="REGULATOR OF RPOS"/>
    <property type="match status" value="1"/>
</dbReference>
<feature type="DNA-binding region" description="OmpR/PhoB-type" evidence="7">
    <location>
        <begin position="131"/>
        <end position="229"/>
    </location>
</feature>
<dbReference type="SMART" id="SM00862">
    <property type="entry name" value="Trans_reg_C"/>
    <property type="match status" value="1"/>
</dbReference>
<dbReference type="SMART" id="SM00448">
    <property type="entry name" value="REC"/>
    <property type="match status" value="1"/>
</dbReference>
<dbReference type="EMBL" id="JAHLDV010000002">
    <property type="protein sequence ID" value="MBU3158493.1"/>
    <property type="molecule type" value="Genomic_DNA"/>
</dbReference>
<dbReference type="PROSITE" id="PS51755">
    <property type="entry name" value="OMPR_PHOB"/>
    <property type="match status" value="1"/>
</dbReference>
<evidence type="ECO:0000256" key="6">
    <source>
        <dbReference type="PROSITE-ProRule" id="PRU00169"/>
    </source>
</evidence>
<evidence type="ECO:0000313" key="11">
    <source>
        <dbReference type="Proteomes" id="UP000776252"/>
    </source>
</evidence>
<keyword evidence="3" id="KW-0805">Transcription regulation</keyword>
<keyword evidence="4 7" id="KW-0238">DNA-binding</keyword>
<evidence type="ECO:0000259" key="8">
    <source>
        <dbReference type="PROSITE" id="PS50110"/>
    </source>
</evidence>
<dbReference type="Proteomes" id="UP000776252">
    <property type="component" value="Unassembled WGS sequence"/>
</dbReference>
<dbReference type="InterPro" id="IPR001789">
    <property type="entry name" value="Sig_transdc_resp-reg_receiver"/>
</dbReference>
<keyword evidence="2" id="KW-0902">Two-component regulatory system</keyword>
<dbReference type="InterPro" id="IPR001867">
    <property type="entry name" value="OmpR/PhoB-type_DNA-bd"/>
</dbReference>
<evidence type="ECO:0000256" key="7">
    <source>
        <dbReference type="PROSITE-ProRule" id="PRU01091"/>
    </source>
</evidence>
<reference evidence="10 11" key="1">
    <citation type="submission" date="2021-06" db="EMBL/GenBank/DDBJ databases">
        <title>Clostridia strains as spoilage organisms.</title>
        <authorList>
            <person name="Wambui J."/>
            <person name="Stephan R."/>
            <person name="Stevens M.J.A."/>
        </authorList>
    </citation>
    <scope>NUCLEOTIDE SEQUENCE [LARGE SCALE GENOMIC DNA]</scope>
    <source>
        <strain evidence="10 11">DSM 14204</strain>
    </source>
</reference>
<evidence type="ECO:0000256" key="4">
    <source>
        <dbReference type="ARBA" id="ARBA00023125"/>
    </source>
</evidence>
<feature type="domain" description="Response regulatory" evidence="8">
    <location>
        <begin position="5"/>
        <end position="118"/>
    </location>
</feature>
<keyword evidence="1 6" id="KW-0597">Phosphoprotein</keyword>
<evidence type="ECO:0000256" key="2">
    <source>
        <dbReference type="ARBA" id="ARBA00023012"/>
    </source>
</evidence>
<evidence type="ECO:0000256" key="5">
    <source>
        <dbReference type="ARBA" id="ARBA00023163"/>
    </source>
</evidence>
<protein>
    <submittedName>
        <fullName evidence="10">Response regulator transcription factor</fullName>
    </submittedName>
</protein>
<keyword evidence="11" id="KW-1185">Reference proteome</keyword>
<dbReference type="PROSITE" id="PS50110">
    <property type="entry name" value="RESPONSE_REGULATORY"/>
    <property type="match status" value="1"/>
</dbReference>
<gene>
    <name evidence="10" type="ORF">KPL37_01740</name>
</gene>
<dbReference type="PANTHER" id="PTHR48111:SF40">
    <property type="entry name" value="PHOSPHATE REGULON TRANSCRIPTIONAL REGULATORY PROTEIN PHOB"/>
    <property type="match status" value="1"/>
</dbReference>
<dbReference type="Pfam" id="PF00486">
    <property type="entry name" value="Trans_reg_C"/>
    <property type="match status" value="1"/>
</dbReference>
<evidence type="ECO:0000313" key="10">
    <source>
        <dbReference type="EMBL" id="MBU3158493.1"/>
    </source>
</evidence>
<keyword evidence="5" id="KW-0804">Transcription</keyword>
<evidence type="ECO:0000259" key="9">
    <source>
        <dbReference type="PROSITE" id="PS51755"/>
    </source>
</evidence>
<evidence type="ECO:0000256" key="3">
    <source>
        <dbReference type="ARBA" id="ARBA00023015"/>
    </source>
</evidence>
<organism evidence="10 11">
    <name type="scientific">Clostridium frigoris</name>
    <dbReference type="NCBI Taxonomy" id="205327"/>
    <lineage>
        <taxon>Bacteria</taxon>
        <taxon>Bacillati</taxon>
        <taxon>Bacillota</taxon>
        <taxon>Clostridia</taxon>
        <taxon>Eubacteriales</taxon>
        <taxon>Clostridiaceae</taxon>
        <taxon>Clostridium</taxon>
    </lineage>
</organism>
<comment type="caution">
    <text evidence="10">The sequence shown here is derived from an EMBL/GenBank/DDBJ whole genome shotgun (WGS) entry which is preliminary data.</text>
</comment>
<accession>A0ABS6BNI8</accession>
<feature type="domain" description="OmpR/PhoB-type" evidence="9">
    <location>
        <begin position="131"/>
        <end position="229"/>
    </location>
</feature>
<dbReference type="RefSeq" id="WP_216145538.1">
    <property type="nucleotide sequence ID" value="NZ_JAHLDV010000002.1"/>
</dbReference>
<sequence>MNKKLIYIADDEINICNIIKSFLVKAGFEVEIFKDGRAILEAFNARQADMLIIDIMMPEIDGYSLCLQIRPISSVPIIIVSAKDTEPDKIVGLTLGCDDYLTKPFSPLELIARVNSIFRRIKLDTNHSIGNKITKIYDVTINLDTKQAEVKDKAIGFTGMELSLFYYLVNNKNRAISRSELLDKVWGFENEVETRATDDMIKRIRKKLIDAGSILKIDTIWGFGFTIKDKEGCYEEEHNKMENI</sequence>
<dbReference type="CDD" id="cd00383">
    <property type="entry name" value="trans_reg_C"/>
    <property type="match status" value="1"/>
</dbReference>
<proteinExistence type="predicted"/>
<evidence type="ECO:0000256" key="1">
    <source>
        <dbReference type="ARBA" id="ARBA00022553"/>
    </source>
</evidence>